<protein>
    <submittedName>
        <fullName evidence="2">Uncharacterized protein</fullName>
    </submittedName>
</protein>
<evidence type="ECO:0000313" key="3">
    <source>
        <dbReference type="Proteomes" id="UP000799324"/>
    </source>
</evidence>
<reference evidence="2" key="1">
    <citation type="journal article" date="2020" name="Stud. Mycol.">
        <title>101 Dothideomycetes genomes: a test case for predicting lifestyles and emergence of pathogens.</title>
        <authorList>
            <person name="Haridas S."/>
            <person name="Albert R."/>
            <person name="Binder M."/>
            <person name="Bloem J."/>
            <person name="Labutti K."/>
            <person name="Salamov A."/>
            <person name="Andreopoulos B."/>
            <person name="Baker S."/>
            <person name="Barry K."/>
            <person name="Bills G."/>
            <person name="Bluhm B."/>
            <person name="Cannon C."/>
            <person name="Castanera R."/>
            <person name="Culley D."/>
            <person name="Daum C."/>
            <person name="Ezra D."/>
            <person name="Gonzalez J."/>
            <person name="Henrissat B."/>
            <person name="Kuo A."/>
            <person name="Liang C."/>
            <person name="Lipzen A."/>
            <person name="Lutzoni F."/>
            <person name="Magnuson J."/>
            <person name="Mondo S."/>
            <person name="Nolan M."/>
            <person name="Ohm R."/>
            <person name="Pangilinan J."/>
            <person name="Park H.-J."/>
            <person name="Ramirez L."/>
            <person name="Alfaro M."/>
            <person name="Sun H."/>
            <person name="Tritt A."/>
            <person name="Yoshinaga Y."/>
            <person name="Zwiers L.-H."/>
            <person name="Turgeon B."/>
            <person name="Goodwin S."/>
            <person name="Spatafora J."/>
            <person name="Crous P."/>
            <person name="Grigoriev I."/>
        </authorList>
    </citation>
    <scope>NUCLEOTIDE SEQUENCE</scope>
    <source>
        <strain evidence="2">CBS 122681</strain>
    </source>
</reference>
<dbReference type="EMBL" id="MU004288">
    <property type="protein sequence ID" value="KAF2663013.1"/>
    <property type="molecule type" value="Genomic_DNA"/>
</dbReference>
<dbReference type="AlphaFoldDB" id="A0A6A6TVK2"/>
<accession>A0A6A6TVK2</accession>
<proteinExistence type="predicted"/>
<feature type="compositionally biased region" description="Basic and acidic residues" evidence="1">
    <location>
        <begin position="74"/>
        <end position="88"/>
    </location>
</feature>
<name>A0A6A6TVK2_9PLEO</name>
<gene>
    <name evidence="2" type="ORF">K491DRAFT_686172</name>
</gene>
<feature type="compositionally biased region" description="Polar residues" evidence="1">
    <location>
        <begin position="1"/>
        <end position="25"/>
    </location>
</feature>
<evidence type="ECO:0000313" key="2">
    <source>
        <dbReference type="EMBL" id="KAF2663013.1"/>
    </source>
</evidence>
<evidence type="ECO:0000256" key="1">
    <source>
        <dbReference type="SAM" id="MobiDB-lite"/>
    </source>
</evidence>
<dbReference type="OrthoDB" id="5335351at2759"/>
<feature type="compositionally biased region" description="Polar residues" evidence="1">
    <location>
        <begin position="61"/>
        <end position="72"/>
    </location>
</feature>
<organism evidence="2 3">
    <name type="scientific">Lophiostoma macrostomum CBS 122681</name>
    <dbReference type="NCBI Taxonomy" id="1314788"/>
    <lineage>
        <taxon>Eukaryota</taxon>
        <taxon>Fungi</taxon>
        <taxon>Dikarya</taxon>
        <taxon>Ascomycota</taxon>
        <taxon>Pezizomycotina</taxon>
        <taxon>Dothideomycetes</taxon>
        <taxon>Pleosporomycetidae</taxon>
        <taxon>Pleosporales</taxon>
        <taxon>Lophiostomataceae</taxon>
        <taxon>Lophiostoma</taxon>
    </lineage>
</organism>
<keyword evidence="3" id="KW-1185">Reference proteome</keyword>
<dbReference type="Proteomes" id="UP000799324">
    <property type="component" value="Unassembled WGS sequence"/>
</dbReference>
<sequence>MSLTTSESSLPTQSANTLALRSSPPSIGLKRSYSDMDINQRGTLGAAGDDAPSMEKHQRRGSSVDTARPQSGQRRHEESQNEAVDHNDEMADDDIVADESNPAQQIADFDWTGLEERYHLEIKRCESHEENLMKEFESLMSFFRVWAVSGHTHETERTYSRLKTRMMHVQHSEEELEKKRLHYISVVDAFERALKLLSGAT</sequence>
<feature type="region of interest" description="Disordered" evidence="1">
    <location>
        <begin position="1"/>
        <end position="88"/>
    </location>
</feature>